<gene>
    <name evidence="2" type="ORF">TSTA_094710</name>
</gene>
<dbReference type="RefSeq" id="XP_002479188.1">
    <property type="nucleotide sequence ID" value="XM_002479143.1"/>
</dbReference>
<feature type="compositionally biased region" description="Basic residues" evidence="1">
    <location>
        <begin position="1"/>
        <end position="16"/>
    </location>
</feature>
<dbReference type="InParanoid" id="B8M2X0"/>
<dbReference type="HOGENOM" id="CLU_1349697_0_0_1"/>
<dbReference type="Proteomes" id="UP000001745">
    <property type="component" value="Unassembled WGS sequence"/>
</dbReference>
<evidence type="ECO:0000313" key="2">
    <source>
        <dbReference type="EMBL" id="EED22225.1"/>
    </source>
</evidence>
<sequence>MGQRHNRRRTRPRSRNRAASLDSLRSSSSSIDYRQEPAASSPVHKFSEPVVLVPLAHTRHNWLEEWQSSEFNESFDAEQQQCRYFGGEPGDDENLCYYMLDYFEIIQHRRMKKDKTITTTDRREPSIVSASSGLLLLSCLSIRLVNESTIVTNQSFSDVIPYRNSANPKHLVTSVRTIRAVRLVAMKRVVLLKGRTYTWIGLL</sequence>
<dbReference type="eggNOG" id="ENOG502T1RW">
    <property type="taxonomic scope" value="Eukaryota"/>
</dbReference>
<dbReference type="EMBL" id="EQ962653">
    <property type="protein sequence ID" value="EED22225.1"/>
    <property type="molecule type" value="Genomic_DNA"/>
</dbReference>
<dbReference type="AlphaFoldDB" id="B8M2X0"/>
<reference evidence="3" key="1">
    <citation type="journal article" date="2015" name="Genome Announc.">
        <title>Genome sequence of the AIDS-associated pathogen Penicillium marneffei (ATCC18224) and its near taxonomic relative Talaromyces stipitatus (ATCC10500).</title>
        <authorList>
            <person name="Nierman W.C."/>
            <person name="Fedorova-Abrams N.D."/>
            <person name="Andrianopoulos A."/>
        </authorList>
    </citation>
    <scope>NUCLEOTIDE SEQUENCE [LARGE SCALE GENOMIC DNA]</scope>
    <source>
        <strain evidence="3">ATCC 10500 / CBS 375.48 / QM 6759 / NRRL 1006</strain>
    </source>
</reference>
<keyword evidence="3" id="KW-1185">Reference proteome</keyword>
<feature type="region of interest" description="Disordered" evidence="1">
    <location>
        <begin position="1"/>
        <end position="40"/>
    </location>
</feature>
<organism evidence="2 3">
    <name type="scientific">Talaromyces stipitatus (strain ATCC 10500 / CBS 375.48 / QM 6759 / NRRL 1006)</name>
    <name type="common">Penicillium stipitatum</name>
    <dbReference type="NCBI Taxonomy" id="441959"/>
    <lineage>
        <taxon>Eukaryota</taxon>
        <taxon>Fungi</taxon>
        <taxon>Dikarya</taxon>
        <taxon>Ascomycota</taxon>
        <taxon>Pezizomycotina</taxon>
        <taxon>Eurotiomycetes</taxon>
        <taxon>Eurotiomycetidae</taxon>
        <taxon>Eurotiales</taxon>
        <taxon>Trichocomaceae</taxon>
        <taxon>Talaromyces</taxon>
        <taxon>Talaromyces sect. Talaromyces</taxon>
    </lineage>
</organism>
<dbReference type="GeneID" id="8103801"/>
<name>B8M2X0_TALSN</name>
<feature type="compositionally biased region" description="Low complexity" evidence="1">
    <location>
        <begin position="17"/>
        <end position="30"/>
    </location>
</feature>
<proteinExistence type="predicted"/>
<dbReference type="VEuPathDB" id="FungiDB:TSTA_094710"/>
<accession>B8M2X0</accession>
<evidence type="ECO:0000313" key="3">
    <source>
        <dbReference type="Proteomes" id="UP000001745"/>
    </source>
</evidence>
<protein>
    <submittedName>
        <fullName evidence="2">Uncharacterized protein</fullName>
    </submittedName>
</protein>
<evidence type="ECO:0000256" key="1">
    <source>
        <dbReference type="SAM" id="MobiDB-lite"/>
    </source>
</evidence>
<dbReference type="OrthoDB" id="4147798at2759"/>